<protein>
    <submittedName>
        <fullName evidence="2">PEP-CTERM sorting domain-containing protein</fullName>
    </submittedName>
</protein>
<accession>A0A8S9TFQ5</accession>
<evidence type="ECO:0000313" key="3">
    <source>
        <dbReference type="Proteomes" id="UP000029738"/>
    </source>
</evidence>
<evidence type="ECO:0000313" key="2">
    <source>
        <dbReference type="EMBL" id="KAF3891340.1"/>
    </source>
</evidence>
<reference evidence="2" key="1">
    <citation type="journal article" date="2015" name="Genome Announc.">
        <title>Draft Genome Sequence of Tolypothrix boutellei Strain VB521301.</title>
        <authorList>
            <person name="Chandrababunaidu M.M."/>
            <person name="Singh D."/>
            <person name="Sen D."/>
            <person name="Bhan S."/>
            <person name="Das S."/>
            <person name="Gupta A."/>
            <person name="Adhikary S.P."/>
            <person name="Tripathy S."/>
        </authorList>
    </citation>
    <scope>NUCLEOTIDE SEQUENCE</scope>
    <source>
        <strain evidence="2">VB521301</strain>
    </source>
</reference>
<proteinExistence type="predicted"/>
<comment type="caution">
    <text evidence="2">The sequence shown here is derived from an EMBL/GenBank/DDBJ whole genome shotgun (WGS) entry which is preliminary data.</text>
</comment>
<dbReference type="OrthoDB" id="495445at2"/>
<organism evidence="2 3">
    <name type="scientific">Tolypothrix bouteillei VB521301</name>
    <dbReference type="NCBI Taxonomy" id="1479485"/>
    <lineage>
        <taxon>Bacteria</taxon>
        <taxon>Bacillati</taxon>
        <taxon>Cyanobacteriota</taxon>
        <taxon>Cyanophyceae</taxon>
        <taxon>Nostocales</taxon>
        <taxon>Tolypothrichaceae</taxon>
        <taxon>Tolypothrix</taxon>
    </lineage>
</organism>
<dbReference type="AlphaFoldDB" id="A0A8S9TFQ5"/>
<dbReference type="Proteomes" id="UP000029738">
    <property type="component" value="Unassembled WGS sequence"/>
</dbReference>
<sequence length="159" mass="16632">MDGNDTGAQGTLLNALNGGLFQNNLASNYTYTWALADKSDGSNGLLSADNGDPSGDWSLSKALPSDTFVLSLKTSTAYSAYLFTGVDFSKTGLQGLFNTIGVALDGNDKNGKDLSHASLFVATKKNNEKPPVKKVPEPGTILGLGLTAAGMVVRRRKSN</sequence>
<gene>
    <name evidence="2" type="ORF">DA73_0400037565</name>
</gene>
<dbReference type="InterPro" id="IPR013424">
    <property type="entry name" value="Ice-binding_C"/>
</dbReference>
<feature type="domain" description="Ice-binding protein C-terminal" evidence="1">
    <location>
        <begin position="135"/>
        <end position="156"/>
    </location>
</feature>
<reference evidence="2" key="2">
    <citation type="submission" date="2019-11" db="EMBL/GenBank/DDBJ databases">
        <title>Improved Assembly of Tolypothrix boutellei genome.</title>
        <authorList>
            <person name="Sarangi A.N."/>
            <person name="Mukherjee M."/>
            <person name="Ghosh S."/>
            <person name="Singh D."/>
            <person name="Das A."/>
            <person name="Kant S."/>
            <person name="Prusty A."/>
            <person name="Tripathy S."/>
        </authorList>
    </citation>
    <scope>NUCLEOTIDE SEQUENCE</scope>
    <source>
        <strain evidence="2">VB521301</strain>
    </source>
</reference>
<dbReference type="NCBIfam" id="TIGR02595">
    <property type="entry name" value="PEP_CTERM"/>
    <property type="match status" value="1"/>
</dbReference>
<evidence type="ECO:0000259" key="1">
    <source>
        <dbReference type="Pfam" id="PF07589"/>
    </source>
</evidence>
<dbReference type="Pfam" id="PF07589">
    <property type="entry name" value="PEP-CTERM"/>
    <property type="match status" value="1"/>
</dbReference>
<name>A0A8S9TFQ5_9CYAN</name>
<keyword evidence="3" id="KW-1185">Reference proteome</keyword>
<dbReference type="EMBL" id="JHEG04000001">
    <property type="protein sequence ID" value="KAF3891340.1"/>
    <property type="molecule type" value="Genomic_DNA"/>
</dbReference>